<gene>
    <name evidence="2" type="ORF">J5V96_16430</name>
</gene>
<dbReference type="EMBL" id="JAGFOA010000008">
    <property type="protein sequence ID" value="MBO3665087.1"/>
    <property type="molecule type" value="Genomic_DNA"/>
</dbReference>
<evidence type="ECO:0000313" key="2">
    <source>
        <dbReference type="EMBL" id="MBO3665087.1"/>
    </source>
</evidence>
<evidence type="ECO:0000259" key="1">
    <source>
        <dbReference type="Pfam" id="PF06983"/>
    </source>
</evidence>
<organism evidence="2 3">
    <name type="scientific">Microbacterium stercoris</name>
    <dbReference type="NCBI Taxonomy" id="2820289"/>
    <lineage>
        <taxon>Bacteria</taxon>
        <taxon>Bacillati</taxon>
        <taxon>Actinomycetota</taxon>
        <taxon>Actinomycetes</taxon>
        <taxon>Micrococcales</taxon>
        <taxon>Microbacteriaceae</taxon>
        <taxon>Microbacterium</taxon>
    </lineage>
</organism>
<comment type="caution">
    <text evidence="2">The sequence shown here is derived from an EMBL/GenBank/DDBJ whole genome shotgun (WGS) entry which is preliminary data.</text>
</comment>
<dbReference type="CDD" id="cd06588">
    <property type="entry name" value="PhnB_like"/>
    <property type="match status" value="1"/>
</dbReference>
<dbReference type="SUPFAM" id="SSF54593">
    <property type="entry name" value="Glyoxalase/Bleomycin resistance protein/Dihydroxybiphenyl dioxygenase"/>
    <property type="match status" value="1"/>
</dbReference>
<protein>
    <submittedName>
        <fullName evidence="2">VOC family protein</fullName>
    </submittedName>
</protein>
<evidence type="ECO:0000313" key="3">
    <source>
        <dbReference type="Proteomes" id="UP000680132"/>
    </source>
</evidence>
<feature type="domain" description="PhnB-like" evidence="1">
    <location>
        <begin position="4"/>
        <end position="131"/>
    </location>
</feature>
<dbReference type="Pfam" id="PF06983">
    <property type="entry name" value="3-dmu-9_3-mt"/>
    <property type="match status" value="1"/>
</dbReference>
<dbReference type="InterPro" id="IPR029068">
    <property type="entry name" value="Glyas_Bleomycin-R_OHBP_Dase"/>
</dbReference>
<accession>A0A939TYU9</accession>
<dbReference type="PANTHER" id="PTHR33990:SF1">
    <property type="entry name" value="PROTEIN YJDN"/>
    <property type="match status" value="1"/>
</dbReference>
<reference evidence="2" key="1">
    <citation type="submission" date="2021-03" db="EMBL/GenBank/DDBJ databases">
        <title>Microbacterium sp. nov., a novel actinobacterium isolated from cow dung.</title>
        <authorList>
            <person name="Zhang L."/>
        </authorList>
    </citation>
    <scope>NUCLEOTIDE SEQUENCE</scope>
    <source>
        <strain evidence="2">NEAU-LLB</strain>
    </source>
</reference>
<sequence>MGYKVAPYISFADGAAEALEFYRSVLGGTVSIMRFGDLPNPDLDPADADKVMHGQLDLDNGFALMASDSPTGMEHDEGQRVSVTLFGDDGPELGSVFEKLAEGGSVVEPYTTAPWGDSFGMLIDRYGVFWMLNASGGEQG</sequence>
<dbReference type="RefSeq" id="WP_208505461.1">
    <property type="nucleotide sequence ID" value="NZ_JAGFOA010000008.1"/>
</dbReference>
<dbReference type="PANTHER" id="PTHR33990">
    <property type="entry name" value="PROTEIN YJDN-RELATED"/>
    <property type="match status" value="1"/>
</dbReference>
<dbReference type="AlphaFoldDB" id="A0A939TYU9"/>
<dbReference type="Proteomes" id="UP000680132">
    <property type="component" value="Unassembled WGS sequence"/>
</dbReference>
<name>A0A939TYU9_9MICO</name>
<proteinExistence type="predicted"/>
<dbReference type="Gene3D" id="3.10.180.10">
    <property type="entry name" value="2,3-Dihydroxybiphenyl 1,2-Dioxygenase, domain 1"/>
    <property type="match status" value="1"/>
</dbReference>
<dbReference type="InterPro" id="IPR028973">
    <property type="entry name" value="PhnB-like"/>
</dbReference>
<keyword evidence="3" id="KW-1185">Reference proteome</keyword>